<dbReference type="RefSeq" id="WP_278247189.1">
    <property type="nucleotide sequence ID" value="NZ_FNKK01000002.1"/>
</dbReference>
<dbReference type="InterPro" id="IPR050833">
    <property type="entry name" value="Poly_Biosynth_Transport"/>
</dbReference>
<feature type="transmembrane region" description="Helical" evidence="6">
    <location>
        <begin position="12"/>
        <end position="36"/>
    </location>
</feature>
<evidence type="ECO:0000313" key="8">
    <source>
        <dbReference type="Proteomes" id="UP000217103"/>
    </source>
</evidence>
<feature type="transmembrane region" description="Helical" evidence="6">
    <location>
        <begin position="120"/>
        <end position="139"/>
    </location>
</feature>
<reference evidence="7 8" key="1">
    <citation type="submission" date="2016-10" db="EMBL/GenBank/DDBJ databases">
        <authorList>
            <person name="de Groot N.N."/>
        </authorList>
    </citation>
    <scope>NUCLEOTIDE SEQUENCE [LARGE SCALE GENOMIC DNA]</scope>
    <source>
        <strain evidence="7 8">DSM 43794</strain>
    </source>
</reference>
<feature type="transmembrane region" description="Helical" evidence="6">
    <location>
        <begin position="421"/>
        <end position="440"/>
    </location>
</feature>
<dbReference type="GO" id="GO:0005886">
    <property type="term" value="C:plasma membrane"/>
    <property type="evidence" value="ECO:0007669"/>
    <property type="project" value="UniProtKB-SubCell"/>
</dbReference>
<evidence type="ECO:0000313" key="7">
    <source>
        <dbReference type="EMBL" id="SDQ48777.1"/>
    </source>
</evidence>
<dbReference type="AlphaFoldDB" id="A0A1H1BA35"/>
<protein>
    <submittedName>
        <fullName evidence="7">Polysaccharide biosynthesis C-terminal domain-containing protein</fullName>
    </submittedName>
</protein>
<dbReference type="PANTHER" id="PTHR30250:SF27">
    <property type="entry name" value="POLYSACCHARIDE BIOSYNTHESIS PROTEIN"/>
    <property type="match status" value="1"/>
</dbReference>
<proteinExistence type="predicted"/>
<evidence type="ECO:0000256" key="2">
    <source>
        <dbReference type="ARBA" id="ARBA00022475"/>
    </source>
</evidence>
<dbReference type="EMBL" id="FNKK01000002">
    <property type="protein sequence ID" value="SDQ48777.1"/>
    <property type="molecule type" value="Genomic_DNA"/>
</dbReference>
<evidence type="ECO:0000256" key="1">
    <source>
        <dbReference type="ARBA" id="ARBA00004651"/>
    </source>
</evidence>
<accession>A0A1H1BA35</accession>
<feature type="transmembrane region" description="Helical" evidence="6">
    <location>
        <begin position="183"/>
        <end position="206"/>
    </location>
</feature>
<feature type="transmembrane region" description="Helical" evidence="6">
    <location>
        <begin position="151"/>
        <end position="171"/>
    </location>
</feature>
<dbReference type="Proteomes" id="UP000217103">
    <property type="component" value="Unassembled WGS sequence"/>
</dbReference>
<evidence type="ECO:0000256" key="6">
    <source>
        <dbReference type="SAM" id="Phobius"/>
    </source>
</evidence>
<feature type="transmembrane region" description="Helical" evidence="6">
    <location>
        <begin position="394"/>
        <end position="415"/>
    </location>
</feature>
<name>A0A1H1BA35_9ACTN</name>
<sequence>MAVLRCAPLLKGSLAGVAGAGVGAAVQVAVVLVVVRAFPAEVAGAFCTLMALSLMCAGVLRMDAGNALVRALARAVPAPGPDTRAAAAVVRDARVTVAGTRTARPLSAAERGASGCIRAAVAPVFGLSCVAAVGLLLCAEPLSGALGMPPGWVRTAAAALPMISCSEVLVAATRGFGTVRPTLYLSGLLQPITQLALVSGTAWLHAPALLPLAWTLPYAVVAPAAALWLWRRTRPAGPDLPRLGAYRRVWAHNGPRAVAGGVQAVFQRLDIVLVATLAGPAEAACYTAATRFKVVGQLAAQGLAHAAQPRLVRALTGGDLRHAARLYQTTTLWLVAATWPLWIGYAALAPRLPAVLGADYRQGAHVAVVVAAAMMAASACGLADVVLTSAGHAAASLASTVAAVAVTVVLDLALIPSCGALGAALGWAGGVLVKNLMPLLRIHRAYGLRPFGVHTRTALSSWRLG</sequence>
<keyword evidence="2" id="KW-1003">Cell membrane</keyword>
<comment type="subcellular location">
    <subcellularLocation>
        <location evidence="1">Cell membrane</location>
        <topology evidence="1">Multi-pass membrane protein</topology>
    </subcellularLocation>
</comment>
<feature type="transmembrane region" description="Helical" evidence="6">
    <location>
        <begin position="331"/>
        <end position="352"/>
    </location>
</feature>
<gene>
    <name evidence="7" type="ORF">SAMN04489764_0868</name>
</gene>
<feature type="transmembrane region" description="Helical" evidence="6">
    <location>
        <begin position="212"/>
        <end position="230"/>
    </location>
</feature>
<keyword evidence="4 6" id="KW-1133">Transmembrane helix</keyword>
<evidence type="ECO:0000256" key="5">
    <source>
        <dbReference type="ARBA" id="ARBA00023136"/>
    </source>
</evidence>
<keyword evidence="3 6" id="KW-0812">Transmembrane</keyword>
<organism evidence="7 8">
    <name type="scientific">Thermostaphylospora chromogena</name>
    <dbReference type="NCBI Taxonomy" id="35622"/>
    <lineage>
        <taxon>Bacteria</taxon>
        <taxon>Bacillati</taxon>
        <taxon>Actinomycetota</taxon>
        <taxon>Actinomycetes</taxon>
        <taxon>Streptosporangiales</taxon>
        <taxon>Thermomonosporaceae</taxon>
        <taxon>Thermostaphylospora</taxon>
    </lineage>
</organism>
<dbReference type="STRING" id="35622.SAMN04489764_0868"/>
<dbReference type="PANTHER" id="PTHR30250">
    <property type="entry name" value="PST FAMILY PREDICTED COLANIC ACID TRANSPORTER"/>
    <property type="match status" value="1"/>
</dbReference>
<feature type="transmembrane region" description="Helical" evidence="6">
    <location>
        <begin position="42"/>
        <end position="60"/>
    </location>
</feature>
<evidence type="ECO:0000256" key="4">
    <source>
        <dbReference type="ARBA" id="ARBA00022989"/>
    </source>
</evidence>
<feature type="transmembrane region" description="Helical" evidence="6">
    <location>
        <begin position="364"/>
        <end position="387"/>
    </location>
</feature>
<evidence type="ECO:0000256" key="3">
    <source>
        <dbReference type="ARBA" id="ARBA00022692"/>
    </source>
</evidence>
<keyword evidence="8" id="KW-1185">Reference proteome</keyword>
<keyword evidence="5 6" id="KW-0472">Membrane</keyword>